<dbReference type="GO" id="GO:0030140">
    <property type="term" value="C:trans-Golgi network transport vesicle"/>
    <property type="evidence" value="ECO:0007669"/>
    <property type="project" value="TreeGrafter"/>
</dbReference>
<name>A0A0B2UKP0_TOXCA</name>
<dbReference type="EMBL" id="JPKZ01021635">
    <property type="protein sequence ID" value="KHN71621.1"/>
    <property type="molecule type" value="Genomic_DNA"/>
</dbReference>
<evidence type="ECO:0000313" key="2">
    <source>
        <dbReference type="Proteomes" id="UP000031036"/>
    </source>
</evidence>
<dbReference type="PANTHER" id="PTHR16528:SF2">
    <property type="entry name" value="GOLGI-ASSOCIATED PDZ AND COILED-COIL MOTIF-CONTAINING PROTEIN"/>
    <property type="match status" value="1"/>
</dbReference>
<feature type="non-terminal residue" evidence="1">
    <location>
        <position position="1"/>
    </location>
</feature>
<dbReference type="GO" id="GO:0044325">
    <property type="term" value="F:transmembrane transporter binding"/>
    <property type="evidence" value="ECO:0007669"/>
    <property type="project" value="TreeGrafter"/>
</dbReference>
<dbReference type="GO" id="GO:2000009">
    <property type="term" value="P:negative regulation of protein localization to cell surface"/>
    <property type="evidence" value="ECO:0007669"/>
    <property type="project" value="TreeGrafter"/>
</dbReference>
<protein>
    <submittedName>
        <fullName evidence="1">Golgi-associated PDZ and coiled-coil motif-containing protein</fullName>
    </submittedName>
</protein>
<dbReference type="STRING" id="6265.A0A0B2UKP0"/>
<keyword evidence="2" id="KW-1185">Reference proteome</keyword>
<comment type="caution">
    <text evidence="1">The sequence shown here is derived from an EMBL/GenBank/DDBJ whole genome shotgun (WGS) entry which is preliminary data.</text>
</comment>
<reference evidence="1 2" key="1">
    <citation type="submission" date="2014-11" db="EMBL/GenBank/DDBJ databases">
        <title>Genetic blueprint of the zoonotic pathogen Toxocara canis.</title>
        <authorList>
            <person name="Zhu X.-Q."/>
            <person name="Korhonen P.K."/>
            <person name="Cai H."/>
            <person name="Young N.D."/>
            <person name="Nejsum P."/>
            <person name="von Samson-Himmelstjerna G."/>
            <person name="Boag P.R."/>
            <person name="Tan P."/>
            <person name="Li Q."/>
            <person name="Min J."/>
            <person name="Yang Y."/>
            <person name="Wang X."/>
            <person name="Fang X."/>
            <person name="Hall R.S."/>
            <person name="Hofmann A."/>
            <person name="Sternberg P.W."/>
            <person name="Jex A.R."/>
            <person name="Gasser R.B."/>
        </authorList>
    </citation>
    <scope>NUCLEOTIDE SEQUENCE [LARGE SCALE GENOMIC DNA]</scope>
    <source>
        <strain evidence="1">PN_DK_2014</strain>
    </source>
</reference>
<dbReference type="InterPro" id="IPR038879">
    <property type="entry name" value="GOPC"/>
</dbReference>
<dbReference type="OrthoDB" id="10063653at2759"/>
<dbReference type="PANTHER" id="PTHR16528">
    <property type="entry name" value="GOLGI-ASSOCIATED PDZ AND COILED-COIL MOTIF-CONTAINING"/>
    <property type="match status" value="1"/>
</dbReference>
<dbReference type="Proteomes" id="UP000031036">
    <property type="component" value="Unassembled WGS sequence"/>
</dbReference>
<accession>A0A0B2UKP0</accession>
<gene>
    <name evidence="1" type="primary">GOPC</name>
    <name evidence="1" type="ORF">Tcan_02158</name>
</gene>
<dbReference type="GO" id="GO:0005794">
    <property type="term" value="C:Golgi apparatus"/>
    <property type="evidence" value="ECO:0007669"/>
    <property type="project" value="InterPro"/>
</dbReference>
<proteinExistence type="predicted"/>
<dbReference type="GO" id="GO:0016020">
    <property type="term" value="C:membrane"/>
    <property type="evidence" value="ECO:0007669"/>
    <property type="project" value="TreeGrafter"/>
</dbReference>
<dbReference type="OMA" id="MQSEVYG"/>
<dbReference type="AlphaFoldDB" id="A0A0B2UKP0"/>
<organism evidence="1 2">
    <name type="scientific">Toxocara canis</name>
    <name type="common">Canine roundworm</name>
    <dbReference type="NCBI Taxonomy" id="6265"/>
    <lineage>
        <taxon>Eukaryota</taxon>
        <taxon>Metazoa</taxon>
        <taxon>Ecdysozoa</taxon>
        <taxon>Nematoda</taxon>
        <taxon>Chromadorea</taxon>
        <taxon>Rhabditida</taxon>
        <taxon>Spirurina</taxon>
        <taxon>Ascaridomorpha</taxon>
        <taxon>Ascaridoidea</taxon>
        <taxon>Toxocaridae</taxon>
        <taxon>Toxocara</taxon>
    </lineage>
</organism>
<evidence type="ECO:0000313" key="1">
    <source>
        <dbReference type="EMBL" id="KHN71621.1"/>
    </source>
</evidence>
<sequence>VHSLQCQVHSKTAPHESDMIKKKLEQEIAQFRSEIRPPAKLQAEVELLRKENERYRQMMLSMQSEVYGARLAAKYLDKELAGRYSHTLLHLKNY</sequence>